<dbReference type="Gene3D" id="3.20.20.140">
    <property type="entry name" value="Metal-dependent hydrolases"/>
    <property type="match status" value="2"/>
</dbReference>
<organism evidence="3 4">
    <name type="scientific">Brachybacterium alimentarium</name>
    <dbReference type="NCBI Taxonomy" id="47845"/>
    <lineage>
        <taxon>Bacteria</taxon>
        <taxon>Bacillati</taxon>
        <taxon>Actinomycetota</taxon>
        <taxon>Actinomycetes</taxon>
        <taxon>Micrococcales</taxon>
        <taxon>Dermabacteraceae</taxon>
        <taxon>Brachybacterium</taxon>
    </lineage>
</organism>
<gene>
    <name evidence="3" type="ORF">CIK66_02345</name>
</gene>
<dbReference type="InterPro" id="IPR011059">
    <property type="entry name" value="Metal-dep_hydrolase_composite"/>
</dbReference>
<feature type="region of interest" description="Disordered" evidence="1">
    <location>
        <begin position="514"/>
        <end position="580"/>
    </location>
</feature>
<dbReference type="PANTHER" id="PTHR11647">
    <property type="entry name" value="HYDRANTOINASE/DIHYDROPYRIMIDINASE FAMILY MEMBER"/>
    <property type="match status" value="1"/>
</dbReference>
<dbReference type="EMBL" id="NRGR01000005">
    <property type="protein sequence ID" value="PCC40633.1"/>
    <property type="molecule type" value="Genomic_DNA"/>
</dbReference>
<dbReference type="Proteomes" id="UP000218598">
    <property type="component" value="Unassembled WGS sequence"/>
</dbReference>
<dbReference type="PANTHER" id="PTHR11647:SF1">
    <property type="entry name" value="COLLAPSIN RESPONSE MEDIATOR PROTEIN"/>
    <property type="match status" value="1"/>
</dbReference>
<dbReference type="SUPFAM" id="SSF51338">
    <property type="entry name" value="Composite domain of metallo-dependent hydrolases"/>
    <property type="match status" value="1"/>
</dbReference>
<proteinExistence type="predicted"/>
<comment type="caution">
    <text evidence="3">The sequence shown here is derived from an EMBL/GenBank/DDBJ whole genome shotgun (WGS) entry which is preliminary data.</text>
</comment>
<dbReference type="OrthoDB" id="9763537at2"/>
<feature type="compositionally biased region" description="Low complexity" evidence="1">
    <location>
        <begin position="527"/>
        <end position="542"/>
    </location>
</feature>
<name>A0A2A3YMY2_9MICO</name>
<dbReference type="InterPro" id="IPR032466">
    <property type="entry name" value="Metal_Hydrolase"/>
</dbReference>
<dbReference type="SUPFAM" id="SSF51556">
    <property type="entry name" value="Metallo-dependent hydrolases"/>
    <property type="match status" value="1"/>
</dbReference>
<dbReference type="AlphaFoldDB" id="A0A2A3YMY2"/>
<dbReference type="InterPro" id="IPR013108">
    <property type="entry name" value="Amidohydro_3"/>
</dbReference>
<evidence type="ECO:0000256" key="1">
    <source>
        <dbReference type="SAM" id="MobiDB-lite"/>
    </source>
</evidence>
<dbReference type="Gene3D" id="2.30.40.10">
    <property type="entry name" value="Urease, subunit C, domain 1"/>
    <property type="match status" value="1"/>
</dbReference>
<feature type="domain" description="Amidohydrolase 3" evidence="2">
    <location>
        <begin position="52"/>
        <end position="511"/>
    </location>
</feature>
<evidence type="ECO:0000313" key="3">
    <source>
        <dbReference type="EMBL" id="PCC40633.1"/>
    </source>
</evidence>
<keyword evidence="4" id="KW-1185">Reference proteome</keyword>
<reference evidence="3 4" key="1">
    <citation type="journal article" date="2017" name="Elife">
        <title>Extensive horizontal gene transfer in cheese-associated bacteria.</title>
        <authorList>
            <person name="Bonham K.S."/>
            <person name="Wolfe B.E."/>
            <person name="Dutton R.J."/>
        </authorList>
    </citation>
    <scope>NUCLEOTIDE SEQUENCE [LARGE SCALE GENOMIC DNA]</scope>
    <source>
        <strain evidence="3 4">341_9</strain>
    </source>
</reference>
<sequence length="580" mass="60440">MAVPDPLRSTALLIRGGRVVEDGTVTPADVLVEGEQIAAVGRIAPQRAAGAQVLEADGRLVMPGFVDAHSHAEGAVFDEDVQLALLRQGVTSVIGGQDGVSYAPGDGAHGSRYFAAINGPHPTFRGGSVADLLATYDAASPLNVAYLVPAGTVRHQVMGSADRPATSAEIEEMTALVAEAVADGAVGLSTGLDYTPGIYAAADEIAALCRPLSAARLPYVTHMRGGYEENSQVGIEEAARIGLDAGVPVHISHFHTRADEAARLMAWLQAHGLDASFDAYPYTRGCSILGMTLLPPAVNAMDPAEATVLLRDPTRREQLRREWFPQVAHNPSLGPEWPELITIAHTVAPEFAWTHGLTLAQVAARHGTDPIDAALDLLAASALEVNVVMAVRDQRPVEDLGRLIAHPGHLGGSDGIFVGAHPHPRSRGTFATYLATYVRDHGFLTWPEAAQHLSTGVAERFRLGARGRLRPGHLADIVLVDEDAVGACATYDDPTALARGIDDVLVAGRPVLAGGRLTGEHPGRGLRAASAPSPDSAAAPRAPGGGRDPSSDGGHVPAPSAPQGADPAPAVISTTHQGER</sequence>
<dbReference type="Gene3D" id="3.30.1490.130">
    <property type="entry name" value="D-aminoacylase. Domain 3"/>
    <property type="match status" value="1"/>
</dbReference>
<dbReference type="Pfam" id="PF07969">
    <property type="entry name" value="Amidohydro_3"/>
    <property type="match status" value="1"/>
</dbReference>
<dbReference type="GO" id="GO:0016811">
    <property type="term" value="F:hydrolase activity, acting on carbon-nitrogen (but not peptide) bonds, in linear amides"/>
    <property type="evidence" value="ECO:0007669"/>
    <property type="project" value="InterPro"/>
</dbReference>
<accession>A0A2A3YMY2</accession>
<evidence type="ECO:0000259" key="2">
    <source>
        <dbReference type="Pfam" id="PF07969"/>
    </source>
</evidence>
<protein>
    <submittedName>
        <fullName evidence="3">N-acyl-D-aspartate/D-glutamate deacylase</fullName>
    </submittedName>
</protein>
<dbReference type="InterPro" id="IPR023100">
    <property type="entry name" value="D-aminoacylase_insert_dom_sf"/>
</dbReference>
<dbReference type="RefSeq" id="WP_096196399.1">
    <property type="nucleotide sequence ID" value="NZ_NRGR01000005.1"/>
</dbReference>
<dbReference type="InterPro" id="IPR050378">
    <property type="entry name" value="Metallo-dep_Hydrolases_sf"/>
</dbReference>
<evidence type="ECO:0000313" key="4">
    <source>
        <dbReference type="Proteomes" id="UP000218598"/>
    </source>
</evidence>